<reference evidence="4 6" key="2">
    <citation type="submission" date="2020-08" db="EMBL/GenBank/DDBJ databases">
        <title>Genomic Encyclopedia of Type Strains, Phase IV (KMG-IV): sequencing the most valuable type-strain genomes for metagenomic binning, comparative biology and taxonomic classification.</title>
        <authorList>
            <person name="Goeker M."/>
        </authorList>
    </citation>
    <scope>NUCLEOTIDE SEQUENCE [LARGE SCALE GENOMIC DNA]</scope>
    <source>
        <strain evidence="4 6">DSM 10368</strain>
    </source>
</reference>
<accession>A0AAC8YVB9</accession>
<organism evidence="3 5">
    <name type="scientific">Aminobacter aminovorans</name>
    <name type="common">Chelatobacter heintzii</name>
    <dbReference type="NCBI Taxonomy" id="83263"/>
    <lineage>
        <taxon>Bacteria</taxon>
        <taxon>Pseudomonadati</taxon>
        <taxon>Pseudomonadota</taxon>
        <taxon>Alphaproteobacteria</taxon>
        <taxon>Hyphomicrobiales</taxon>
        <taxon>Phyllobacteriaceae</taxon>
        <taxon>Aminobacter</taxon>
    </lineage>
</organism>
<evidence type="ECO:0000313" key="5">
    <source>
        <dbReference type="Proteomes" id="UP000075755"/>
    </source>
</evidence>
<evidence type="ECO:0000313" key="3">
    <source>
        <dbReference type="EMBL" id="AMS45127.1"/>
    </source>
</evidence>
<keyword evidence="6" id="KW-1185">Reference proteome</keyword>
<name>A0AAC8YVB9_AMIAI</name>
<evidence type="ECO:0000256" key="2">
    <source>
        <dbReference type="ARBA" id="ARBA00022737"/>
    </source>
</evidence>
<dbReference type="Gene3D" id="2.130.10.10">
    <property type="entry name" value="YVTN repeat-like/Quinoprotein amine dehydrogenase"/>
    <property type="match status" value="2"/>
</dbReference>
<geneLocation type="plasmid" evidence="3 5">
    <name>pAA02</name>
</geneLocation>
<proteinExistence type="predicted"/>
<dbReference type="KEGG" id="aak:AA2016_6226"/>
<dbReference type="InterPro" id="IPR001680">
    <property type="entry name" value="WD40_rpt"/>
</dbReference>
<evidence type="ECO:0000313" key="6">
    <source>
        <dbReference type="Proteomes" id="UP000577697"/>
    </source>
</evidence>
<protein>
    <submittedName>
        <fullName evidence="4">WD40 repeat protein</fullName>
    </submittedName>
</protein>
<dbReference type="Proteomes" id="UP000577697">
    <property type="component" value="Unassembled WGS sequence"/>
</dbReference>
<keyword evidence="3" id="KW-0614">Plasmid</keyword>
<dbReference type="AlphaFoldDB" id="A0AAC8YVB9"/>
<dbReference type="InterPro" id="IPR015943">
    <property type="entry name" value="WD40/YVTN_repeat-like_dom_sf"/>
</dbReference>
<dbReference type="PANTHER" id="PTHR19857">
    <property type="entry name" value="MITOCHONDRIAL DIVISION PROTEIN 1-RELATED"/>
    <property type="match status" value="1"/>
</dbReference>
<keyword evidence="2" id="KW-0677">Repeat</keyword>
<gene>
    <name evidence="3" type="ORF">AA2016_6226</name>
    <name evidence="4" type="ORF">FHS67_001428</name>
</gene>
<dbReference type="Proteomes" id="UP000075755">
    <property type="component" value="Plasmid pAA02"/>
</dbReference>
<sequence>MNQQTIRNLTLFDLLARSWKRPSPIADVRFSADGTAVAFSGTDGSIAIAPTTDAEPPEQRIRVSVDLGQTTIRPRKNPPAPITAAAIRNDGDAPLAAFRKTGFVCGDATGAVLGLTCTGEVEETLFRTEAGPVIAVDHSGQTGITIATDGDHLYLSRASGDKTRYGRGPGSHIEALAISPDGSQVAASFADGLSIWNLDGATAALHEIALPSRPHCLQWKADGKALACSLEGGGFGLVDLQRGCVERFPDFPASVRSLSWSNPADAFVASGAFRIAAWSSHASQKSEDRAALVTGRAGLVLVDAVAAHPRKALVAAGYANGQIVVAEIGARDEMLVRSAGGVVTALAWSADGAHLALGDASGTAAIITFPHQMFK</sequence>
<evidence type="ECO:0000256" key="1">
    <source>
        <dbReference type="ARBA" id="ARBA00022574"/>
    </source>
</evidence>
<dbReference type="EMBL" id="CP015007">
    <property type="protein sequence ID" value="AMS45127.1"/>
    <property type="molecule type" value="Genomic_DNA"/>
</dbReference>
<dbReference type="RefSeq" id="WP_067969137.1">
    <property type="nucleotide sequence ID" value="NZ_CP015007.1"/>
</dbReference>
<reference evidence="3 5" key="1">
    <citation type="submission" date="2016-03" db="EMBL/GenBank/DDBJ databases">
        <title>Complete genome of Aminobacter aminovorans KCTC 2477.</title>
        <authorList>
            <person name="Kim K.M."/>
        </authorList>
    </citation>
    <scope>NUCLEOTIDE SEQUENCE [LARGE SCALE GENOMIC DNA]</scope>
    <source>
        <strain evidence="3 5">KCTC 2477</strain>
        <plasmid evidence="3 5">pAA02</plasmid>
    </source>
</reference>
<dbReference type="EMBL" id="JACICB010000004">
    <property type="protein sequence ID" value="MBB3705118.1"/>
    <property type="molecule type" value="Genomic_DNA"/>
</dbReference>
<evidence type="ECO:0000313" key="4">
    <source>
        <dbReference type="EMBL" id="MBB3705118.1"/>
    </source>
</evidence>
<dbReference type="InterPro" id="IPR051179">
    <property type="entry name" value="WD_repeat_multifunction"/>
</dbReference>
<dbReference type="SMART" id="SM00320">
    <property type="entry name" value="WD40"/>
    <property type="match status" value="4"/>
</dbReference>
<dbReference type="SUPFAM" id="SSF69322">
    <property type="entry name" value="Tricorn protease domain 2"/>
    <property type="match status" value="1"/>
</dbReference>
<keyword evidence="1" id="KW-0853">WD repeat</keyword>